<evidence type="ECO:0000313" key="12">
    <source>
        <dbReference type="EMBL" id="SSX28365.1"/>
    </source>
</evidence>
<feature type="compositionally biased region" description="Polar residues" evidence="9">
    <location>
        <begin position="1241"/>
        <end position="1258"/>
    </location>
</feature>
<comment type="similarity">
    <text evidence="2">Belongs to the CND3 (condensin subunit 3) family.</text>
</comment>
<keyword evidence="8" id="KW-0175">Coiled coil</keyword>
<evidence type="ECO:0000256" key="1">
    <source>
        <dbReference type="ARBA" id="ARBA00004286"/>
    </source>
</evidence>
<dbReference type="Gene3D" id="1.25.10.10">
    <property type="entry name" value="Leucine-rich Repeat Variant"/>
    <property type="match status" value="1"/>
</dbReference>
<feature type="compositionally biased region" description="Low complexity" evidence="9">
    <location>
        <begin position="1176"/>
        <end position="1199"/>
    </location>
</feature>
<dbReference type="GO" id="GO:0000796">
    <property type="term" value="C:condensin complex"/>
    <property type="evidence" value="ECO:0007669"/>
    <property type="project" value="InterPro"/>
</dbReference>
<dbReference type="VEuPathDB" id="VectorBase:CSON015552"/>
<reference evidence="12" key="2">
    <citation type="submission" date="2018-07" db="EMBL/GenBank/DDBJ databases">
        <authorList>
            <person name="Quirk P.G."/>
            <person name="Krulwich T.A."/>
        </authorList>
    </citation>
    <scope>NUCLEOTIDE SEQUENCE</scope>
</reference>
<feature type="compositionally biased region" description="Low complexity" evidence="9">
    <location>
        <begin position="1301"/>
        <end position="1327"/>
    </location>
</feature>
<evidence type="ECO:0000313" key="11">
    <source>
        <dbReference type="EMBL" id="SSX08342.1"/>
    </source>
</evidence>
<keyword evidence="4" id="KW-0132">Cell division</keyword>
<dbReference type="InterPro" id="IPR027165">
    <property type="entry name" value="CND3"/>
</dbReference>
<feature type="region of interest" description="Disordered" evidence="9">
    <location>
        <begin position="941"/>
        <end position="1034"/>
    </location>
</feature>
<dbReference type="GO" id="GO:0005737">
    <property type="term" value="C:cytoplasm"/>
    <property type="evidence" value="ECO:0007669"/>
    <property type="project" value="TreeGrafter"/>
</dbReference>
<dbReference type="SUPFAM" id="SSF48371">
    <property type="entry name" value="ARM repeat"/>
    <property type="match status" value="1"/>
</dbReference>
<evidence type="ECO:0000256" key="6">
    <source>
        <dbReference type="ARBA" id="ARBA00023067"/>
    </source>
</evidence>
<evidence type="ECO:0000256" key="9">
    <source>
        <dbReference type="SAM" id="MobiDB-lite"/>
    </source>
</evidence>
<dbReference type="InterPro" id="IPR011989">
    <property type="entry name" value="ARM-like"/>
</dbReference>
<dbReference type="InterPro" id="IPR016024">
    <property type="entry name" value="ARM-type_fold"/>
</dbReference>
<name>A0A336KV64_CULSO</name>
<dbReference type="GO" id="GO:0051301">
    <property type="term" value="P:cell division"/>
    <property type="evidence" value="ECO:0007669"/>
    <property type="project" value="UniProtKB-KW"/>
</dbReference>
<evidence type="ECO:0000256" key="8">
    <source>
        <dbReference type="SAM" id="Coils"/>
    </source>
</evidence>
<protein>
    <submittedName>
        <fullName evidence="11">CSON015552 protein</fullName>
    </submittedName>
</protein>
<feature type="region of interest" description="Disordered" evidence="9">
    <location>
        <begin position="1061"/>
        <end position="1149"/>
    </location>
</feature>
<organism evidence="11">
    <name type="scientific">Culicoides sonorensis</name>
    <name type="common">Biting midge</name>
    <dbReference type="NCBI Taxonomy" id="179676"/>
    <lineage>
        <taxon>Eukaryota</taxon>
        <taxon>Metazoa</taxon>
        <taxon>Ecdysozoa</taxon>
        <taxon>Arthropoda</taxon>
        <taxon>Hexapoda</taxon>
        <taxon>Insecta</taxon>
        <taxon>Pterygota</taxon>
        <taxon>Neoptera</taxon>
        <taxon>Endopterygota</taxon>
        <taxon>Diptera</taxon>
        <taxon>Nematocera</taxon>
        <taxon>Chironomoidea</taxon>
        <taxon>Ceratopogonidae</taxon>
        <taxon>Ceratopogoninae</taxon>
        <taxon>Culicoides</taxon>
        <taxon>Monoculicoides</taxon>
    </lineage>
</organism>
<dbReference type="PANTHER" id="PTHR14418:SF5">
    <property type="entry name" value="CONDENSIN COMPLEX SUBUNIT 3"/>
    <property type="match status" value="1"/>
</dbReference>
<reference evidence="11" key="1">
    <citation type="submission" date="2018-04" db="EMBL/GenBank/DDBJ databases">
        <authorList>
            <person name="Go L.Y."/>
            <person name="Mitchell J.A."/>
        </authorList>
    </citation>
    <scope>NUCLEOTIDE SEQUENCE</scope>
    <source>
        <tissue evidence="11">Whole organism</tissue>
    </source>
</reference>
<accession>A0A336KV64</accession>
<feature type="domain" description="Nuclear condensin complex subunit 3 C-terminal" evidence="10">
    <location>
        <begin position="610"/>
        <end position="895"/>
    </location>
</feature>
<proteinExistence type="inferred from homology"/>
<gene>
    <name evidence="11" type="primary">CSON015552</name>
</gene>
<keyword evidence="7" id="KW-0131">Cell cycle</keyword>
<dbReference type="GO" id="GO:0000793">
    <property type="term" value="C:condensed chromosome"/>
    <property type="evidence" value="ECO:0007669"/>
    <property type="project" value="TreeGrafter"/>
</dbReference>
<dbReference type="OMA" id="WAIKCGT"/>
<evidence type="ECO:0000256" key="2">
    <source>
        <dbReference type="ARBA" id="ARBA00006533"/>
    </source>
</evidence>
<keyword evidence="6" id="KW-0226">DNA condensation</keyword>
<keyword evidence="3" id="KW-0158">Chromosome</keyword>
<feature type="compositionally biased region" description="Polar residues" evidence="9">
    <location>
        <begin position="971"/>
        <end position="981"/>
    </location>
</feature>
<dbReference type="Pfam" id="PF12719">
    <property type="entry name" value="Cnd3"/>
    <property type="match status" value="1"/>
</dbReference>
<dbReference type="InterPro" id="IPR025977">
    <property type="entry name" value="Cnd3_C"/>
</dbReference>
<feature type="coiled-coil region" evidence="8">
    <location>
        <begin position="318"/>
        <end position="369"/>
    </location>
</feature>
<feature type="compositionally biased region" description="Polar residues" evidence="9">
    <location>
        <begin position="1124"/>
        <end position="1138"/>
    </location>
</feature>
<feature type="compositionally biased region" description="Polar residues" evidence="9">
    <location>
        <begin position="948"/>
        <end position="961"/>
    </location>
</feature>
<dbReference type="GO" id="GO:0007076">
    <property type="term" value="P:mitotic chromosome condensation"/>
    <property type="evidence" value="ECO:0007669"/>
    <property type="project" value="InterPro"/>
</dbReference>
<evidence type="ECO:0000256" key="4">
    <source>
        <dbReference type="ARBA" id="ARBA00022618"/>
    </source>
</evidence>
<feature type="region of interest" description="Disordered" evidence="9">
    <location>
        <begin position="1169"/>
        <end position="1344"/>
    </location>
</feature>
<feature type="compositionally biased region" description="Basic and acidic residues" evidence="9">
    <location>
        <begin position="1218"/>
        <end position="1230"/>
    </location>
</feature>
<evidence type="ECO:0000259" key="10">
    <source>
        <dbReference type="Pfam" id="PF12719"/>
    </source>
</evidence>
<dbReference type="EMBL" id="UFQS01000997">
    <property type="protein sequence ID" value="SSX08342.1"/>
    <property type="molecule type" value="Genomic_DNA"/>
</dbReference>
<sequence>MARKRKIKVAQPTIHEEVEQENVAPPNSTSQKYKNLVFCDRDAQEMGKIFYETQKNASYHEKYINELHSYYAKVNHEKFINVAVEMMKVAMQKPDDHKPSNCLLEFCAKLFVSFERENTGNTHAVLCDIFNFLLNSLSKDSHVRFRMCQFVNTLFKCFGDDAQMDNDIWDNIQKVMIERLRDTNMNVRQQAVYALTRLQDPMDPHDKVIRAYLFHMENDPSAKVRRAVISCVAKVQKTIGIIIDRLWDIDETVRRLTYLQMAKYPVKNLKVVQRIKILDQGLKEQSNLAKQCVSKFLLPNWIEAYEWNYIKFVNALKLDATESELEDFKKTATNSLQEIFKQKPPGHFIEALNLSREESTEKCIQLENVKEGLELILFWKAVIKYLSDTDVEDVDTVLPDLSIMAKFLKNFVDEHYQNVEDGDDMVEKMYFKFEILCLLEIVNAYDFDDEIGRQALQPVLFEILQKMNLPECSIKIINEILDKIIPNADTRLDLTVNLIRSITDQTLTFNFEETNKIVDEYLDKNPNVSLKTDLTALKLSMLDAIEKRDTAKDRNNYAEAQECQEEINAIQEQYKLKIRPILDSSKDPAVVALADSVYNRRRLSPEIIAKCLHCCFYMVSLMSVKHLTPSVVELYKKFVCVYIESQEIGYRRLGLKVATAYCMLYPTIAQDVFHILAKQLVQTSSLKILNQVIEGIFELLDYYGFQKFNLIASSNDRTNPKSGRTLYNSNADDTEDEEAMEQTEIMNSLIQSLDKVSDHEISMTLIRGFGRLTLHGRINNQEVVAKFLLKYFNPATTNDVMQLLGKFFQELIKRRLQELLQQALFPTLTQIIDAPPESPLQDVETTKLIQFVINSTRPEYSPPGLNIHTTIALSFFNAIKDDLNSDTNQILIKLLAGELHTLEIGDESHIKEDFKKCVDELVKDIKDVKIQKNLIKFKEKMNDDRRAGSQSSTRTPSTITGDGSDEEGLESQMNESNNSDVSNKEGDAVFKVPHAKAKPNDTFIPPISADNESQSAEESVQESEAEKTPRLVIIASDTNVNETIASPDTPLTESLPELLVPSTQDQSKDESFFLTSTQVGPVLEESAPKTRPAKLTRGNKREHPPNSPSVASPARKFEKRGAVTSESESDTGNKSQGRTTRRAAQAEILTKTTVTRNKLKTIGKVALDLSSISKPTSVKRASSLKSSSTTSSKGESTLKPSKSVSEEVTRLPSKRIPKPTEKAKAAEVAKKKISPAKKPVTKTTTRSKSIENSPQRLTITRIETPAKVTSSPRTPRKNPIIDLTTEEIPETPPTLPRPTRRQTTGNTPKTPSTPKTTAKALKTPKSLNSKKTTDDSDVIPASPVGLIGTRSLTKKSLRSRVIHPTKK</sequence>
<evidence type="ECO:0000256" key="3">
    <source>
        <dbReference type="ARBA" id="ARBA00022454"/>
    </source>
</evidence>
<evidence type="ECO:0000256" key="5">
    <source>
        <dbReference type="ARBA" id="ARBA00022776"/>
    </source>
</evidence>
<dbReference type="EMBL" id="UFQT01000997">
    <property type="protein sequence ID" value="SSX28365.1"/>
    <property type="molecule type" value="Genomic_DNA"/>
</dbReference>
<evidence type="ECO:0000256" key="7">
    <source>
        <dbReference type="ARBA" id="ARBA00023306"/>
    </source>
</evidence>
<dbReference type="PANTHER" id="PTHR14418">
    <property type="entry name" value="CONDENSIN COMPLEX SUBUNIT 3-RELATED"/>
    <property type="match status" value="1"/>
</dbReference>
<comment type="subcellular location">
    <subcellularLocation>
        <location evidence="1">Chromosome</location>
    </subcellularLocation>
</comment>
<keyword evidence="5" id="KW-0498">Mitosis</keyword>